<dbReference type="PANTHER" id="PTHR30405:SF25">
    <property type="entry name" value="RNA-GUIDED DNA ENDONUCLEASE INSQ-RELATED"/>
    <property type="match status" value="1"/>
</dbReference>
<comment type="similarity">
    <text evidence="1">In the C-terminal section; belongs to the transposase 35 family.</text>
</comment>
<keyword evidence="4" id="KW-0238">DNA-binding</keyword>
<dbReference type="NCBIfam" id="NF040570">
    <property type="entry name" value="guided_TnpB"/>
    <property type="match status" value="1"/>
</dbReference>
<proteinExistence type="inferred from homology"/>
<feature type="domain" description="Probable transposase IS891/IS1136/IS1341" evidence="6">
    <location>
        <begin position="163"/>
        <end position="262"/>
    </location>
</feature>
<evidence type="ECO:0000256" key="3">
    <source>
        <dbReference type="ARBA" id="ARBA00022578"/>
    </source>
</evidence>
<evidence type="ECO:0000256" key="1">
    <source>
        <dbReference type="ARBA" id="ARBA00008761"/>
    </source>
</evidence>
<dbReference type="InterPro" id="IPR010095">
    <property type="entry name" value="Cas12f1-like_TNB"/>
</dbReference>
<accession>A0A7G5B813</accession>
<organism evidence="8 9">
    <name type="scientific">Ralstonia phage Albius</name>
    <dbReference type="NCBI Taxonomy" id="2759712"/>
    <lineage>
        <taxon>Viruses</taxon>
        <taxon>Duplodnaviria</taxon>
        <taxon>Heunggongvirae</taxon>
        <taxon>Uroviricota</taxon>
        <taxon>Caudoviricetes</taxon>
        <taxon>Rahariannevirus</taxon>
        <taxon>Rahariannevirus raharianne</taxon>
    </lineage>
</organism>
<dbReference type="GO" id="GO:0003677">
    <property type="term" value="F:DNA binding"/>
    <property type="evidence" value="ECO:0007669"/>
    <property type="project" value="UniProtKB-KW"/>
</dbReference>
<reference evidence="8 9" key="1">
    <citation type="submission" date="2020-07" db="EMBL/GenBank/DDBJ databases">
        <title>Ralstonia phages.</title>
        <authorList>
            <person name="Trotereau A."/>
            <person name="Boyer C."/>
            <person name="Torres-Barcelo C."/>
        </authorList>
    </citation>
    <scope>NUCLEOTIDE SEQUENCE [LARGE SCALE GENOMIC DNA]</scope>
</reference>
<feature type="domain" description="Cas12f1-like TNB" evidence="7">
    <location>
        <begin position="274"/>
        <end position="343"/>
    </location>
</feature>
<evidence type="ECO:0000313" key="8">
    <source>
        <dbReference type="EMBL" id="QMV32436.1"/>
    </source>
</evidence>
<dbReference type="Pfam" id="PF01385">
    <property type="entry name" value="OrfB_IS605"/>
    <property type="match status" value="1"/>
</dbReference>
<evidence type="ECO:0000256" key="5">
    <source>
        <dbReference type="ARBA" id="ARBA00023172"/>
    </source>
</evidence>
<dbReference type="Pfam" id="PF07282">
    <property type="entry name" value="Cas12f1-like_TNB"/>
    <property type="match status" value="1"/>
</dbReference>
<keyword evidence="5" id="KW-0233">DNA recombination</keyword>
<protein>
    <recommendedName>
        <fullName evidence="10">Transposase</fullName>
    </recommendedName>
</protein>
<sequence>MPDEQQTTTRTLRLRLKDKHAGFLREQAREVNFVWNYCNELSYKILQREGRFCSNADLDKHTAGATKAGLTLHSQTVQAISKELVTRRKQFKKAKLRWRVSSGSRRSLGWIPVKASALRYKGGQVWYGGQPLSLWDSYGLHQYELGTGSFSEDSRGRWYLNVTVDVKKTERSPATKVVGIDLGLKDFLATSDGLKVDGHTFYRDLEPVIAAAQRANKQQRVKALHAKVANRRKDALHKLSTQLVNEYGAIFIGNVNASGLAKTRMAKSVLDAGWSAFRTMLQYKGDSAGTWFEEIDEAYSTQTCSCCKQRTGPKGVAGLGIREWQCSACHAVHDRDVNAARNILAAGRGRLAGGTLGCHGSGILALSVPARQPMAEGGVDVKTGKGHPLARRLEAQITNLIAHFKESNDG</sequence>
<evidence type="ECO:0000256" key="2">
    <source>
        <dbReference type="ARBA" id="ARBA00011044"/>
    </source>
</evidence>
<evidence type="ECO:0008006" key="10">
    <source>
        <dbReference type="Google" id="ProtNLM"/>
    </source>
</evidence>
<dbReference type="EMBL" id="MT740726">
    <property type="protein sequence ID" value="QMV32436.1"/>
    <property type="molecule type" value="Genomic_DNA"/>
</dbReference>
<dbReference type="Proteomes" id="UP000515258">
    <property type="component" value="Segment"/>
</dbReference>
<evidence type="ECO:0000259" key="7">
    <source>
        <dbReference type="Pfam" id="PF07282"/>
    </source>
</evidence>
<evidence type="ECO:0000259" key="6">
    <source>
        <dbReference type="Pfam" id="PF01385"/>
    </source>
</evidence>
<comment type="similarity">
    <text evidence="2">In the N-terminal section; belongs to the transposase 2 family.</text>
</comment>
<name>A0A7G5B813_9CAUD</name>
<dbReference type="GO" id="GO:0006310">
    <property type="term" value="P:DNA recombination"/>
    <property type="evidence" value="ECO:0007669"/>
    <property type="project" value="UniProtKB-KW"/>
</dbReference>
<gene>
    <name evidence="8" type="ORF">U2_00061</name>
</gene>
<dbReference type="PANTHER" id="PTHR30405">
    <property type="entry name" value="TRANSPOSASE"/>
    <property type="match status" value="1"/>
</dbReference>
<evidence type="ECO:0000256" key="4">
    <source>
        <dbReference type="ARBA" id="ARBA00023125"/>
    </source>
</evidence>
<keyword evidence="3" id="KW-0815">Transposition</keyword>
<dbReference type="GO" id="GO:0032196">
    <property type="term" value="P:transposition"/>
    <property type="evidence" value="ECO:0007669"/>
    <property type="project" value="UniProtKB-KW"/>
</dbReference>
<dbReference type="InterPro" id="IPR051399">
    <property type="entry name" value="RNA-guided_DNA_endo/Transpos"/>
</dbReference>
<evidence type="ECO:0000313" key="9">
    <source>
        <dbReference type="Proteomes" id="UP000515258"/>
    </source>
</evidence>
<dbReference type="InterPro" id="IPR001959">
    <property type="entry name" value="Transposase"/>
</dbReference>